<dbReference type="RefSeq" id="WP_310792891.1">
    <property type="nucleotide sequence ID" value="NZ_CP134081.1"/>
</dbReference>
<dbReference type="Pfam" id="PF04606">
    <property type="entry name" value="Ogr_Delta"/>
    <property type="match status" value="1"/>
</dbReference>
<gene>
    <name evidence="3" type="ORF">RI108_09565</name>
</gene>
<protein>
    <submittedName>
        <fullName evidence="3">Ogr/Delta-like zinc finger family protein</fullName>
    </submittedName>
</protein>
<dbReference type="EMBL" id="CP134081">
    <property type="protein sequence ID" value="WNC11627.1"/>
    <property type="molecule type" value="Genomic_DNA"/>
</dbReference>
<organism evidence="3 4">
    <name type="scientific">Pseudomonas coleopterorum</name>
    <dbReference type="NCBI Taxonomy" id="1605838"/>
    <lineage>
        <taxon>Bacteria</taxon>
        <taxon>Pseudomonadati</taxon>
        <taxon>Pseudomonadota</taxon>
        <taxon>Gammaproteobacteria</taxon>
        <taxon>Pseudomonadales</taxon>
        <taxon>Pseudomonadaceae</taxon>
        <taxon>Pseudomonas</taxon>
    </lineage>
</organism>
<feature type="domain" description="Zinc finger Ogr/Delta-type" evidence="2">
    <location>
        <begin position="8"/>
        <end position="51"/>
    </location>
</feature>
<evidence type="ECO:0000313" key="3">
    <source>
        <dbReference type="EMBL" id="WNC11627.1"/>
    </source>
</evidence>
<dbReference type="Proteomes" id="UP001258207">
    <property type="component" value="Chromosome"/>
</dbReference>
<evidence type="ECO:0000256" key="1">
    <source>
        <dbReference type="SAM" id="MobiDB-lite"/>
    </source>
</evidence>
<evidence type="ECO:0000259" key="2">
    <source>
        <dbReference type="Pfam" id="PF04606"/>
    </source>
</evidence>
<name>A0AAJ6M2U0_9PSED</name>
<accession>A0AAJ6M2U0</accession>
<feature type="compositionally biased region" description="Basic and acidic residues" evidence="1">
    <location>
        <begin position="72"/>
        <end position="82"/>
    </location>
</feature>
<dbReference type="InterPro" id="IPR007684">
    <property type="entry name" value="Znf_Ogr/Delta"/>
</dbReference>
<dbReference type="AlphaFoldDB" id="A0AAJ6M2U0"/>
<reference evidence="3" key="1">
    <citation type="submission" date="2023-09" db="EMBL/GenBank/DDBJ databases">
        <title>First report of Pseudomonas coleopterorum DJ13 causing leaf spot on Rhododendron pulchrum Sweet in China.</title>
        <authorList>
            <person name="Zhang Y."/>
        </authorList>
    </citation>
    <scope>NUCLEOTIDE SEQUENCE</scope>
    <source>
        <strain evidence="3">DJ13</strain>
    </source>
</reference>
<sequence>MSTYKLVCPHCGGVLRIRTSVGQHIFLRTAYLQCCTVACGATFRGQFEITHEMSPSGMPNPTVQLPVAPQSVRRESMRKGDETQMDLLDLENAS</sequence>
<evidence type="ECO:0000313" key="4">
    <source>
        <dbReference type="Proteomes" id="UP001258207"/>
    </source>
</evidence>
<proteinExistence type="predicted"/>
<feature type="region of interest" description="Disordered" evidence="1">
    <location>
        <begin position="71"/>
        <end position="94"/>
    </location>
</feature>